<dbReference type="PIRSF" id="PIRSF036389">
    <property type="entry name" value="IOR_B"/>
    <property type="match status" value="1"/>
</dbReference>
<reference evidence="3" key="1">
    <citation type="journal article" date="2014" name="Int. J. Syst. Evol. Microbiol.">
        <title>Complete genome sequence of Corynebacterium casei LMG S-19264T (=DSM 44701T), isolated from a smear-ripened cheese.</title>
        <authorList>
            <consortium name="US DOE Joint Genome Institute (JGI-PGF)"/>
            <person name="Walter F."/>
            <person name="Albersmeier A."/>
            <person name="Kalinowski J."/>
            <person name="Ruckert C."/>
        </authorList>
    </citation>
    <scope>NUCLEOTIDE SEQUENCE</scope>
    <source>
        <strain evidence="3">CGMCC 1.15320</strain>
    </source>
</reference>
<evidence type="ECO:0000313" key="3">
    <source>
        <dbReference type="EMBL" id="GGA66937.1"/>
    </source>
</evidence>
<dbReference type="Pfam" id="PF20256">
    <property type="entry name" value="MoCoBD_2"/>
    <property type="match status" value="2"/>
</dbReference>
<dbReference type="RefSeq" id="WP_188721011.1">
    <property type="nucleotide sequence ID" value="NZ_BMIF01000005.1"/>
</dbReference>
<dbReference type="InterPro" id="IPR046867">
    <property type="entry name" value="AldOxase/xan_DH_MoCoBD2"/>
</dbReference>
<dbReference type="PROSITE" id="PS51318">
    <property type="entry name" value="TAT"/>
    <property type="match status" value="1"/>
</dbReference>
<comment type="caution">
    <text evidence="3">The sequence shown here is derived from an EMBL/GenBank/DDBJ whole genome shotgun (WGS) entry which is preliminary data.</text>
</comment>
<dbReference type="Gene3D" id="3.30.365.10">
    <property type="entry name" value="Aldehyde oxidase/xanthine dehydrogenase, molybdopterin binding domain"/>
    <property type="match status" value="4"/>
</dbReference>
<dbReference type="InterPro" id="IPR006311">
    <property type="entry name" value="TAT_signal"/>
</dbReference>
<protein>
    <submittedName>
        <fullName evidence="3">Aldehyde dehydrogenase</fullName>
    </submittedName>
</protein>
<reference evidence="3" key="2">
    <citation type="submission" date="2020-09" db="EMBL/GenBank/DDBJ databases">
        <authorList>
            <person name="Sun Q."/>
            <person name="Zhou Y."/>
        </authorList>
    </citation>
    <scope>NUCLEOTIDE SEQUENCE</scope>
    <source>
        <strain evidence="3">CGMCC 1.15320</strain>
    </source>
</reference>
<dbReference type="InterPro" id="IPR037165">
    <property type="entry name" value="AldOxase/xan_DH_Mopterin-bd_sf"/>
</dbReference>
<evidence type="ECO:0000313" key="4">
    <source>
        <dbReference type="Proteomes" id="UP000636264"/>
    </source>
</evidence>
<feature type="signal peptide" evidence="1">
    <location>
        <begin position="1"/>
        <end position="30"/>
    </location>
</feature>
<dbReference type="InterPro" id="IPR008274">
    <property type="entry name" value="AldOxase/xan_DH_MoCoBD1"/>
</dbReference>
<dbReference type="GO" id="GO:0016491">
    <property type="term" value="F:oxidoreductase activity"/>
    <property type="evidence" value="ECO:0007669"/>
    <property type="project" value="InterPro"/>
</dbReference>
<dbReference type="SUPFAM" id="SSF56003">
    <property type="entry name" value="Molybdenum cofactor-binding domain"/>
    <property type="match status" value="2"/>
</dbReference>
<feature type="chain" id="PRO_5037711015" evidence="1">
    <location>
        <begin position="31"/>
        <end position="736"/>
    </location>
</feature>
<gene>
    <name evidence="3" type="ORF">GCM10011385_21050</name>
</gene>
<dbReference type="Pfam" id="PF02738">
    <property type="entry name" value="MoCoBD_1"/>
    <property type="match status" value="1"/>
</dbReference>
<dbReference type="AlphaFoldDB" id="A0A916RUK7"/>
<evidence type="ECO:0000256" key="1">
    <source>
        <dbReference type="SAM" id="SignalP"/>
    </source>
</evidence>
<keyword evidence="4" id="KW-1185">Reference proteome</keyword>
<proteinExistence type="predicted"/>
<dbReference type="Proteomes" id="UP000636264">
    <property type="component" value="Unassembled WGS sequence"/>
</dbReference>
<dbReference type="EMBL" id="BMIF01000005">
    <property type="protein sequence ID" value="GGA66937.1"/>
    <property type="molecule type" value="Genomic_DNA"/>
</dbReference>
<evidence type="ECO:0000259" key="2">
    <source>
        <dbReference type="SMART" id="SM01008"/>
    </source>
</evidence>
<dbReference type="InterPro" id="IPR000674">
    <property type="entry name" value="Ald_Oxase/Xan_DH_a/b"/>
</dbReference>
<organism evidence="3 4">
    <name type="scientific">Nitratireductor aestuarii</name>
    <dbReference type="NCBI Taxonomy" id="1735103"/>
    <lineage>
        <taxon>Bacteria</taxon>
        <taxon>Pseudomonadati</taxon>
        <taxon>Pseudomonadota</taxon>
        <taxon>Alphaproteobacteria</taxon>
        <taxon>Hyphomicrobiales</taxon>
        <taxon>Phyllobacteriaceae</taxon>
        <taxon>Nitratireductor</taxon>
    </lineage>
</organism>
<dbReference type="InterPro" id="IPR012368">
    <property type="entry name" value="OxRdtase_Mopterin-bd_su_IorB"/>
</dbReference>
<dbReference type="SMART" id="SM01008">
    <property type="entry name" value="Ald_Xan_dh_C"/>
    <property type="match status" value="1"/>
</dbReference>
<dbReference type="InterPro" id="IPR052516">
    <property type="entry name" value="N-heterocyclic_Hydroxylase"/>
</dbReference>
<accession>A0A916RUK7</accession>
<dbReference type="Gene3D" id="3.90.1170.50">
    <property type="entry name" value="Aldehyde oxidase/xanthine dehydrogenase, a/b hammerhead"/>
    <property type="match status" value="1"/>
</dbReference>
<dbReference type="PANTHER" id="PTHR47495:SF1">
    <property type="entry name" value="BLL3820 PROTEIN"/>
    <property type="match status" value="1"/>
</dbReference>
<keyword evidence="1" id="KW-0732">Signal</keyword>
<sequence>MNQILISRRSILRGGGALVVSFAMPSVASAASAESLSPAGKSLSGEAVDGFLSIGTDGIVTVYSGKVDLGTGVPTALAQMVAEELDLTLDQIHMITGDTALTPDQGTTSGSNSIMKGGMQLCAAAATARNALLKMAGEKLGVAADELTIEAGVIKPSSGGEGIGFGELVGGKTFELAIDPDAKFKSPDTYKLVGKSIKRFDIPGKVTGTFDYIGDVRVDGMVHARVIRPAAIHADLVSVNEDSVKDIPGLIKVVREGNFLAVVAKTEWAAVKAADALEVEWSDWKGLPDQSKIYDYVRNSEIDKTDVVATAGDAAGALANAKKTLEATYSFPIHSHASLGPSCAVADFKDGKLTCWSPSQGNHALQKQLAEMLQLDAQNIRIVYVEGAGCYGRNGFEDCTADAALLSKLLEVPVRVQWMRHDEHGWDPKGPPSLADLKGAIDDDGKIVAWDSQFYHAQSVGNAVTLVAADLAKLSHQPGGRAGSVQGNADLGYKLPNVQTSVHWVKNTPFRASWIRTPGRLQNTFANECFIDELAAEAKVDPFDLRLSMLEDPRGREVMERLRKLSNWETRPSPASNQEGNIARGRGVAYCHYHNTFAYVAAVCEVEVNRESGEIKATRFYVTHDLGQVINPDGLINQVEGNVCHTLSRTLHEELQFDNSSITSLDWVSYPVLTMTGAPEIIVELIDRPEEPPMGGGEPSAAIVTAAVGNAIFDATGVRLRQVPFTPERFKAAAMD</sequence>
<feature type="domain" description="Aldehyde oxidase/xanthine dehydrogenase a/b hammerhead" evidence="2">
    <location>
        <begin position="207"/>
        <end position="285"/>
    </location>
</feature>
<name>A0A916RUK7_9HYPH</name>
<dbReference type="PANTHER" id="PTHR47495">
    <property type="entry name" value="ALDEHYDE DEHYDROGENASE"/>
    <property type="match status" value="1"/>
</dbReference>